<name>A0ABS4FET3_9BACL</name>
<dbReference type="EMBL" id="JAGGKI010000010">
    <property type="protein sequence ID" value="MBP1894765.1"/>
    <property type="molecule type" value="Genomic_DNA"/>
</dbReference>
<evidence type="ECO:0000313" key="8">
    <source>
        <dbReference type="EMBL" id="MBP1894765.1"/>
    </source>
</evidence>
<evidence type="ECO:0000256" key="3">
    <source>
        <dbReference type="ARBA" id="ARBA00005081"/>
    </source>
</evidence>
<proteinExistence type="inferred from homology"/>
<comment type="pathway">
    <text evidence="3 7">Amino-sugar metabolism; N-acetylneuraminate degradation; D-fructose 6-phosphate from N-acetylneuraminate: step 3/5.</text>
</comment>
<keyword evidence="9" id="KW-1185">Reference proteome</keyword>
<evidence type="ECO:0000256" key="2">
    <source>
        <dbReference type="ARBA" id="ARBA00002147"/>
    </source>
</evidence>
<comment type="catalytic activity">
    <reaction evidence="1 7">
        <text>an N-acyl-D-glucosamine 6-phosphate = an N-acyl-D-mannosamine 6-phosphate</text>
        <dbReference type="Rhea" id="RHEA:23932"/>
        <dbReference type="ChEBI" id="CHEBI:57599"/>
        <dbReference type="ChEBI" id="CHEBI:57666"/>
        <dbReference type="EC" id="5.1.3.9"/>
    </reaction>
</comment>
<accession>A0ABS4FET3</accession>
<dbReference type="InterPro" id="IPR007260">
    <property type="entry name" value="NanE"/>
</dbReference>
<evidence type="ECO:0000256" key="4">
    <source>
        <dbReference type="ARBA" id="ARBA00007439"/>
    </source>
</evidence>
<dbReference type="PANTHER" id="PTHR36204">
    <property type="entry name" value="N-ACETYLMANNOSAMINE-6-PHOSPHATE 2-EPIMERASE-RELATED"/>
    <property type="match status" value="1"/>
</dbReference>
<gene>
    <name evidence="7" type="primary">nanE</name>
    <name evidence="8" type="ORF">J2Z18_003871</name>
</gene>
<dbReference type="InterPro" id="IPR013785">
    <property type="entry name" value="Aldolase_TIM"/>
</dbReference>
<dbReference type="Pfam" id="PF04131">
    <property type="entry name" value="NanE"/>
    <property type="match status" value="1"/>
</dbReference>
<dbReference type="SUPFAM" id="SSF51366">
    <property type="entry name" value="Ribulose-phoshate binding barrel"/>
    <property type="match status" value="1"/>
</dbReference>
<evidence type="ECO:0000256" key="7">
    <source>
        <dbReference type="HAMAP-Rule" id="MF_01235"/>
    </source>
</evidence>
<comment type="similarity">
    <text evidence="4 7">Belongs to the NanE family.</text>
</comment>
<protein>
    <recommendedName>
        <fullName evidence="7">Putative N-acetylmannosamine-6-phosphate 2-epimerase</fullName>
        <ecNumber evidence="7">5.1.3.9</ecNumber>
    </recommendedName>
    <alternativeName>
        <fullName evidence="7">ManNAc-6-P epimerase</fullName>
    </alternativeName>
</protein>
<dbReference type="GO" id="GO:0047465">
    <property type="term" value="F:N-acylglucosamine-6-phosphate 2-epimerase activity"/>
    <property type="evidence" value="ECO:0007669"/>
    <property type="project" value="UniProtKB-EC"/>
</dbReference>
<evidence type="ECO:0000313" key="9">
    <source>
        <dbReference type="Proteomes" id="UP000706926"/>
    </source>
</evidence>
<dbReference type="InterPro" id="IPR011060">
    <property type="entry name" value="RibuloseP-bd_barrel"/>
</dbReference>
<dbReference type="Gene3D" id="3.20.20.70">
    <property type="entry name" value="Aldolase class I"/>
    <property type="match status" value="1"/>
</dbReference>
<reference evidence="8 9" key="1">
    <citation type="submission" date="2021-03" db="EMBL/GenBank/DDBJ databases">
        <title>Genomic Encyclopedia of Type Strains, Phase IV (KMG-IV): sequencing the most valuable type-strain genomes for metagenomic binning, comparative biology and taxonomic classification.</title>
        <authorList>
            <person name="Goeker M."/>
        </authorList>
    </citation>
    <scope>NUCLEOTIDE SEQUENCE [LARGE SCALE GENOMIC DNA]</scope>
    <source>
        <strain evidence="8 9">DSM 15596</strain>
    </source>
</reference>
<dbReference type="HAMAP" id="MF_01235">
    <property type="entry name" value="ManNAc6P_epimer"/>
    <property type="match status" value="1"/>
</dbReference>
<dbReference type="EC" id="5.1.3.9" evidence="7"/>
<keyword evidence="5 7" id="KW-0413">Isomerase</keyword>
<comment type="function">
    <text evidence="2 7">Converts N-acetylmannosamine-6-phosphate (ManNAc-6-P) to N-acetylglucosamine-6-phosphate (GlcNAc-6-P).</text>
</comment>
<evidence type="ECO:0000256" key="5">
    <source>
        <dbReference type="ARBA" id="ARBA00023235"/>
    </source>
</evidence>
<evidence type="ECO:0000256" key="6">
    <source>
        <dbReference type="ARBA" id="ARBA00023277"/>
    </source>
</evidence>
<organism evidence="8 9">
    <name type="scientific">Paenibacillus lactis</name>
    <dbReference type="NCBI Taxonomy" id="228574"/>
    <lineage>
        <taxon>Bacteria</taxon>
        <taxon>Bacillati</taxon>
        <taxon>Bacillota</taxon>
        <taxon>Bacilli</taxon>
        <taxon>Bacillales</taxon>
        <taxon>Paenibacillaceae</taxon>
        <taxon>Paenibacillus</taxon>
    </lineage>
</organism>
<dbReference type="CDD" id="cd04729">
    <property type="entry name" value="NanE"/>
    <property type="match status" value="1"/>
</dbReference>
<dbReference type="RefSeq" id="WP_007130840.1">
    <property type="nucleotide sequence ID" value="NZ_CP139098.1"/>
</dbReference>
<dbReference type="Proteomes" id="UP000706926">
    <property type="component" value="Unassembled WGS sequence"/>
</dbReference>
<dbReference type="PANTHER" id="PTHR36204:SF1">
    <property type="entry name" value="N-ACETYLMANNOSAMINE-6-PHOSPHATE 2-EPIMERASE-RELATED"/>
    <property type="match status" value="1"/>
</dbReference>
<dbReference type="GeneID" id="95405803"/>
<comment type="caution">
    <text evidence="8">The sequence shown here is derived from an EMBL/GenBank/DDBJ whole genome shotgun (WGS) entry which is preliminary data.</text>
</comment>
<dbReference type="NCBIfam" id="NF002231">
    <property type="entry name" value="PRK01130.1"/>
    <property type="match status" value="1"/>
</dbReference>
<sequence>MRRMITERGLVVSCQAYEGEPLFGPHHMAEMAKAAVLGGAIGIRANGTADIAAIKAVVNVPVIGLLKRRVGDCPVYITPTLEDACAVHAAGADIVAIDGTRRLRPDGTTIRQVVEELTRLGVCVMADVSTLEEGLHAAELGVQYISTTLSGYTPYSPGTNKPDIELVRCLAQETRLPVVAEGRFTSSEQMIQALNAGAQFVVVGSAITRPQDITERYRKAIEDKVVLNS</sequence>
<evidence type="ECO:0000256" key="1">
    <source>
        <dbReference type="ARBA" id="ARBA00000056"/>
    </source>
</evidence>
<keyword evidence="6 7" id="KW-0119">Carbohydrate metabolism</keyword>